<feature type="compositionally biased region" description="Basic and acidic residues" evidence="1">
    <location>
        <begin position="877"/>
        <end position="895"/>
    </location>
</feature>
<evidence type="ECO:0000259" key="2">
    <source>
        <dbReference type="Pfam" id="PF24545"/>
    </source>
</evidence>
<evidence type="ECO:0000256" key="1">
    <source>
        <dbReference type="SAM" id="MobiDB-lite"/>
    </source>
</evidence>
<accession>A0A1D3DAA5</accession>
<feature type="compositionally biased region" description="Basic and acidic residues" evidence="1">
    <location>
        <begin position="802"/>
        <end position="813"/>
    </location>
</feature>
<comment type="caution">
    <text evidence="3">The sequence shown here is derived from an EMBL/GenBank/DDBJ whole genome shotgun (WGS) entry which is preliminary data.</text>
</comment>
<feature type="compositionally biased region" description="Polar residues" evidence="1">
    <location>
        <begin position="413"/>
        <end position="422"/>
    </location>
</feature>
<organism evidence="3 4">
    <name type="scientific">Cyclospora cayetanensis</name>
    <dbReference type="NCBI Taxonomy" id="88456"/>
    <lineage>
        <taxon>Eukaryota</taxon>
        <taxon>Sar</taxon>
        <taxon>Alveolata</taxon>
        <taxon>Apicomplexa</taxon>
        <taxon>Conoidasida</taxon>
        <taxon>Coccidia</taxon>
        <taxon>Eucoccidiorida</taxon>
        <taxon>Eimeriorina</taxon>
        <taxon>Eimeriidae</taxon>
        <taxon>Cyclospora</taxon>
    </lineage>
</organism>
<dbReference type="InParanoid" id="A0A1D3DAA5"/>
<feature type="domain" description="TPPC8 first Ig-like" evidence="2">
    <location>
        <begin position="137"/>
        <end position="238"/>
    </location>
</feature>
<feature type="region of interest" description="Disordered" evidence="1">
    <location>
        <begin position="382"/>
        <end position="456"/>
    </location>
</feature>
<keyword evidence="4" id="KW-1185">Reference proteome</keyword>
<dbReference type="InterPro" id="IPR058541">
    <property type="entry name" value="Ig_TPPC8_1st"/>
</dbReference>
<protein>
    <recommendedName>
        <fullName evidence="2">TPPC8 first Ig-like domain-containing protein</fullName>
    </recommendedName>
</protein>
<gene>
    <name evidence="3" type="ORF">cyc_05172</name>
</gene>
<feature type="region of interest" description="Disordered" evidence="1">
    <location>
        <begin position="802"/>
        <end position="895"/>
    </location>
</feature>
<feature type="compositionally biased region" description="Basic and acidic residues" evidence="1">
    <location>
        <begin position="830"/>
        <end position="839"/>
    </location>
</feature>
<dbReference type="VEuPathDB" id="ToxoDB:cyc_05172"/>
<evidence type="ECO:0000313" key="4">
    <source>
        <dbReference type="Proteomes" id="UP000095192"/>
    </source>
</evidence>
<dbReference type="Proteomes" id="UP000095192">
    <property type="component" value="Unassembled WGS sequence"/>
</dbReference>
<proteinExistence type="predicted"/>
<dbReference type="VEuPathDB" id="ToxoDB:LOC34621575"/>
<name>A0A1D3DAA5_9EIME</name>
<sequence length="895" mass="97911">MGKIFHRLSFRAGLALIPPERQSHYVREFLFVCRVLLERQRLAASEKVVAARAFLDRPSEKFAQGEDFTSAITLDTELRVPILQLRDTLGLLRNSVGVYLPGDALLAEAEGTLPLSAASLPQEGSFVSCQAFEELRRTTAVGLPVTVELRLMNPLSLRIELSNLRLFGILLPRGGLSPQEEAATPQAELTEAAAAQQAIAFSTVNVALDPTASASVRLTATPLKPGRLCLQGIVGELFRLVRVAQFFCLHGSQRVERRFDIGHCHLDCEAEEENDRAADAEEGRCRLQQRLSMIRQLLASSQTSEIKGQLSRLLHGLPLFYALHVEDFRLLHMETPIRVFRWDARSRVNETHRPDLRLELEVAKDFAFLDCQFLDWPRHYRHHASKSSPRNSAEAAVRQSGETQKREDEKCSALTQHQTQTPPEDAAAAALKGMPNPSAATPSSLKKPFSPHGSDVSACEVRETPWMLAGEQRECFLLVRNDAAARSLEELTVAVFPQDIVSITSATLLSEAQVKAAVEMRLGQQLVQMPKAVQAAALPDGLPLRVHSAVEAIFAVAPSLELHVEPRLSWRVPSQVLFLCRFDKLDAAATRRSGSFPADKDAATAYAAAAPTHGSEQTQQHGYMGVAGEDAETTDGSQEKLRGRSFGDLLSNQGSQRLASMDGSSRTALSLAAKADAADMLPPQPPSRPSFFMKLAFQGRSLHAPTFSGGALPLAEHRKAAPCVPAAAAVYGEENADALFLRRPLFLFRLPRGSEGECGQRLQDSCEGLPRDLCWVFFTAKGRDNEGGGIEYLKANEANEKRATLEQAQERESSASARQQQQYAHHPQRARADQNKETRTGGVRTEGDALALRCNDDDNLLSGGGEGRVRCGNGSAEGERGARQMRRGGERGDGV</sequence>
<dbReference type="AlphaFoldDB" id="A0A1D3DAA5"/>
<evidence type="ECO:0000313" key="3">
    <source>
        <dbReference type="EMBL" id="OEH80368.1"/>
    </source>
</evidence>
<dbReference type="Pfam" id="PF24545">
    <property type="entry name" value="Ig_TPPC8_1st"/>
    <property type="match status" value="1"/>
</dbReference>
<reference evidence="3 4" key="1">
    <citation type="journal article" date="2016" name="BMC Genomics">
        <title>Comparative genomics reveals Cyclospora cayetanensis possesses coccidia-like metabolism and invasion components but unique surface antigens.</title>
        <authorList>
            <person name="Liu S."/>
            <person name="Wang L."/>
            <person name="Zheng H."/>
            <person name="Xu Z."/>
            <person name="Roellig D.M."/>
            <person name="Li N."/>
            <person name="Frace M.A."/>
            <person name="Tang K."/>
            <person name="Arrowood M.J."/>
            <person name="Moss D.M."/>
            <person name="Zhang L."/>
            <person name="Feng Y."/>
            <person name="Xiao L."/>
        </authorList>
    </citation>
    <scope>NUCLEOTIDE SEQUENCE [LARGE SCALE GENOMIC DNA]</scope>
    <source>
        <strain evidence="3 4">CHN_HEN01</strain>
    </source>
</reference>
<dbReference type="EMBL" id="JROU02000097">
    <property type="protein sequence ID" value="OEH80368.1"/>
    <property type="molecule type" value="Genomic_DNA"/>
</dbReference>